<name>A0A543KAT1_9RHOB</name>
<feature type="domain" description="FMN-binding" evidence="1">
    <location>
        <begin position="83"/>
        <end position="181"/>
    </location>
</feature>
<organism evidence="2 3">
    <name type="scientific">Roseinatronobacter monicus</name>
    <dbReference type="NCBI Taxonomy" id="393481"/>
    <lineage>
        <taxon>Bacteria</taxon>
        <taxon>Pseudomonadati</taxon>
        <taxon>Pseudomonadota</taxon>
        <taxon>Alphaproteobacteria</taxon>
        <taxon>Rhodobacterales</taxon>
        <taxon>Paracoccaceae</taxon>
        <taxon>Roseinatronobacter</taxon>
    </lineage>
</organism>
<gene>
    <name evidence="2" type="ORF">BD293_0788</name>
</gene>
<dbReference type="GO" id="GO:0010181">
    <property type="term" value="F:FMN binding"/>
    <property type="evidence" value="ECO:0007669"/>
    <property type="project" value="InterPro"/>
</dbReference>
<dbReference type="GO" id="GO:0016020">
    <property type="term" value="C:membrane"/>
    <property type="evidence" value="ECO:0007669"/>
    <property type="project" value="InterPro"/>
</dbReference>
<sequence length="377" mass="40835">MRRATFHILRPMAMILRLIIFAVLLALPARAQVLTPEEMLAYVPPPFGLGEALNDKGLYRVVNSGGAPAGYAFTTPPYAALPGFAGAPINTLVVLNRAGTFVSVRVVQHNEPIFISGMGEGPFREFFEQYAGKSIWSRMSIGTPYGGADAGASLVQLDGVTKATASVRIAHASIMAAAHSVAREHMQGRIAAPAARPDFEYDEALSWADLVEQGLARHLRITNAEIDAMFQGTRWAYSDPDAQADPEGLYLDLWLVDVPPPAIARAALDQSTIDQMTRFRGVAPTDEFLLLMDAGRHGPVSDTFVRNTSPDQVKAEQGGFPIALRDADFLVDLAPDVPEGTAMILRTDRRLGFNPAEPFTLIVEAVREHGFITPEIG</sequence>
<dbReference type="AlphaFoldDB" id="A0A543KAT1"/>
<reference evidence="2 3" key="1">
    <citation type="submission" date="2019-06" db="EMBL/GenBank/DDBJ databases">
        <title>Genomic Encyclopedia of Archaeal and Bacterial Type Strains, Phase II (KMG-II): from individual species to whole genera.</title>
        <authorList>
            <person name="Goeker M."/>
        </authorList>
    </citation>
    <scope>NUCLEOTIDE SEQUENCE [LARGE SCALE GENOMIC DNA]</scope>
    <source>
        <strain evidence="2 3">DSM 18423</strain>
    </source>
</reference>
<accession>A0A543KAT1</accession>
<proteinExistence type="predicted"/>
<protein>
    <submittedName>
        <fullName evidence="2">Transcriptional regulator of nitric oxide reductase</fullName>
    </submittedName>
</protein>
<evidence type="ECO:0000313" key="3">
    <source>
        <dbReference type="Proteomes" id="UP000320582"/>
    </source>
</evidence>
<evidence type="ECO:0000313" key="2">
    <source>
        <dbReference type="EMBL" id="TQM92198.1"/>
    </source>
</evidence>
<dbReference type="EMBL" id="VFPT01000001">
    <property type="protein sequence ID" value="TQM92198.1"/>
    <property type="molecule type" value="Genomic_DNA"/>
</dbReference>
<dbReference type="SMART" id="SM00900">
    <property type="entry name" value="FMN_bind"/>
    <property type="match status" value="1"/>
</dbReference>
<comment type="caution">
    <text evidence="2">The sequence shown here is derived from an EMBL/GenBank/DDBJ whole genome shotgun (WGS) entry which is preliminary data.</text>
</comment>
<dbReference type="InterPro" id="IPR007329">
    <property type="entry name" value="FMN-bd"/>
</dbReference>
<evidence type="ECO:0000259" key="1">
    <source>
        <dbReference type="SMART" id="SM00900"/>
    </source>
</evidence>
<dbReference type="Proteomes" id="UP000320582">
    <property type="component" value="Unassembled WGS sequence"/>
</dbReference>
<keyword evidence="3" id="KW-1185">Reference proteome</keyword>